<dbReference type="EMBL" id="RRYP01008908">
    <property type="protein sequence ID" value="TNV79443.1"/>
    <property type="molecule type" value="Genomic_DNA"/>
</dbReference>
<dbReference type="AlphaFoldDB" id="A0A8J8T2V5"/>
<protein>
    <submittedName>
        <fullName evidence="1">Uncharacterized protein</fullName>
    </submittedName>
</protein>
<accession>A0A8J8T2V5</accession>
<organism evidence="1 2">
    <name type="scientific">Halteria grandinella</name>
    <dbReference type="NCBI Taxonomy" id="5974"/>
    <lineage>
        <taxon>Eukaryota</taxon>
        <taxon>Sar</taxon>
        <taxon>Alveolata</taxon>
        <taxon>Ciliophora</taxon>
        <taxon>Intramacronucleata</taxon>
        <taxon>Spirotrichea</taxon>
        <taxon>Stichotrichia</taxon>
        <taxon>Sporadotrichida</taxon>
        <taxon>Halteriidae</taxon>
        <taxon>Halteria</taxon>
    </lineage>
</organism>
<evidence type="ECO:0000313" key="1">
    <source>
        <dbReference type="EMBL" id="TNV79443.1"/>
    </source>
</evidence>
<sequence>MNNYQPQPLQSPGETEKASGSCRYVILNNFNFFVVHHPLKRVNPSSSLTQSKALYLEISHQVRMKATTNLLTRRHRDKRKQPCRAGVNNWINHSQAGLKHQGSLTSTKTPRCQEALCLVHILTTLAQLTCL</sequence>
<name>A0A8J8T2V5_HALGN</name>
<dbReference type="Proteomes" id="UP000785679">
    <property type="component" value="Unassembled WGS sequence"/>
</dbReference>
<proteinExistence type="predicted"/>
<comment type="caution">
    <text evidence="1">The sequence shown here is derived from an EMBL/GenBank/DDBJ whole genome shotgun (WGS) entry which is preliminary data.</text>
</comment>
<reference evidence="1" key="1">
    <citation type="submission" date="2019-06" db="EMBL/GenBank/DDBJ databases">
        <authorList>
            <person name="Zheng W."/>
        </authorList>
    </citation>
    <scope>NUCLEOTIDE SEQUENCE</scope>
    <source>
        <strain evidence="1">QDHG01</strain>
    </source>
</reference>
<gene>
    <name evidence="1" type="ORF">FGO68_gene12993</name>
</gene>
<keyword evidence="2" id="KW-1185">Reference proteome</keyword>
<evidence type="ECO:0000313" key="2">
    <source>
        <dbReference type="Proteomes" id="UP000785679"/>
    </source>
</evidence>